<proteinExistence type="predicted"/>
<dbReference type="RefSeq" id="XP_007870568.1">
    <property type="nucleotide sequence ID" value="XM_007872377.1"/>
</dbReference>
<dbReference type="AlphaFoldDB" id="S7RA52"/>
<accession>S7RA52</accession>
<dbReference type="EMBL" id="KB469312">
    <property type="protein sequence ID" value="EPQ51140.1"/>
    <property type="molecule type" value="Genomic_DNA"/>
</dbReference>
<sequence>MGRAPTSIRHPWINVVWHSGVSHPPLRSTLRSNTNTSPHFSNVQLYKGQYVRPTPPGQLPQLAYPYNKNKEMKFTSTFAALATLVATVLAVHSADAAVADVLAVGFSGPALDVSARALEARSGCGSICPLGEEHYICYCQAMDASGCYPGTVSHIAMEVDDPNDTIQYAKGYNTNSLEFTCPSAGTVRCEANFNDNDDEPNYSLRVVSA</sequence>
<protein>
    <submittedName>
        <fullName evidence="1">Uncharacterized protein</fullName>
    </submittedName>
</protein>
<organism evidence="1 2">
    <name type="scientific">Gloeophyllum trabeum (strain ATCC 11539 / FP-39264 / Madison 617)</name>
    <name type="common">Brown rot fungus</name>
    <dbReference type="NCBI Taxonomy" id="670483"/>
    <lineage>
        <taxon>Eukaryota</taxon>
        <taxon>Fungi</taxon>
        <taxon>Dikarya</taxon>
        <taxon>Basidiomycota</taxon>
        <taxon>Agaricomycotina</taxon>
        <taxon>Agaricomycetes</taxon>
        <taxon>Gloeophyllales</taxon>
        <taxon>Gloeophyllaceae</taxon>
        <taxon>Gloeophyllum</taxon>
    </lineage>
</organism>
<name>S7RA52_GLOTA</name>
<reference evidence="1 2" key="1">
    <citation type="journal article" date="2012" name="Science">
        <title>The Paleozoic origin of enzymatic lignin decomposition reconstructed from 31 fungal genomes.</title>
        <authorList>
            <person name="Floudas D."/>
            <person name="Binder M."/>
            <person name="Riley R."/>
            <person name="Barry K."/>
            <person name="Blanchette R.A."/>
            <person name="Henrissat B."/>
            <person name="Martinez A.T."/>
            <person name="Otillar R."/>
            <person name="Spatafora J.W."/>
            <person name="Yadav J.S."/>
            <person name="Aerts A."/>
            <person name="Benoit I."/>
            <person name="Boyd A."/>
            <person name="Carlson A."/>
            <person name="Copeland A."/>
            <person name="Coutinho P.M."/>
            <person name="de Vries R.P."/>
            <person name="Ferreira P."/>
            <person name="Findley K."/>
            <person name="Foster B."/>
            <person name="Gaskell J."/>
            <person name="Glotzer D."/>
            <person name="Gorecki P."/>
            <person name="Heitman J."/>
            <person name="Hesse C."/>
            <person name="Hori C."/>
            <person name="Igarashi K."/>
            <person name="Jurgens J.A."/>
            <person name="Kallen N."/>
            <person name="Kersten P."/>
            <person name="Kohler A."/>
            <person name="Kuees U."/>
            <person name="Kumar T.K.A."/>
            <person name="Kuo A."/>
            <person name="LaButti K."/>
            <person name="Larrondo L.F."/>
            <person name="Lindquist E."/>
            <person name="Ling A."/>
            <person name="Lombard V."/>
            <person name="Lucas S."/>
            <person name="Lundell T."/>
            <person name="Martin R."/>
            <person name="McLaughlin D.J."/>
            <person name="Morgenstern I."/>
            <person name="Morin E."/>
            <person name="Murat C."/>
            <person name="Nagy L.G."/>
            <person name="Nolan M."/>
            <person name="Ohm R.A."/>
            <person name="Patyshakuliyeva A."/>
            <person name="Rokas A."/>
            <person name="Ruiz-Duenas F.J."/>
            <person name="Sabat G."/>
            <person name="Salamov A."/>
            <person name="Samejima M."/>
            <person name="Schmutz J."/>
            <person name="Slot J.C."/>
            <person name="St John F."/>
            <person name="Stenlid J."/>
            <person name="Sun H."/>
            <person name="Sun S."/>
            <person name="Syed K."/>
            <person name="Tsang A."/>
            <person name="Wiebenga A."/>
            <person name="Young D."/>
            <person name="Pisabarro A."/>
            <person name="Eastwood D.C."/>
            <person name="Martin F."/>
            <person name="Cullen D."/>
            <person name="Grigoriev I.V."/>
            <person name="Hibbett D.S."/>
        </authorList>
    </citation>
    <scope>NUCLEOTIDE SEQUENCE [LARGE SCALE GENOMIC DNA]</scope>
    <source>
        <strain evidence="1 2">ATCC 11539</strain>
    </source>
</reference>
<dbReference type="GeneID" id="19302730"/>
<evidence type="ECO:0000313" key="2">
    <source>
        <dbReference type="Proteomes" id="UP000030669"/>
    </source>
</evidence>
<dbReference type="HOGENOM" id="CLU_1315521_0_0_1"/>
<evidence type="ECO:0000313" key="1">
    <source>
        <dbReference type="EMBL" id="EPQ51140.1"/>
    </source>
</evidence>
<dbReference type="KEGG" id="gtr:GLOTRDRAFT_133458"/>
<keyword evidence="2" id="KW-1185">Reference proteome</keyword>
<gene>
    <name evidence="1" type="ORF">GLOTRDRAFT_133458</name>
</gene>
<dbReference type="Proteomes" id="UP000030669">
    <property type="component" value="Unassembled WGS sequence"/>
</dbReference>